<sequence>MTSHEFDRAFTDFIHRNLALPKIYTPWRWKQIRLNKTLASTIDINKGIDYIFRDQYGQIKTVQECFRDVTYQQYTDFTIRYRRDNNAHINRRASEFYKIKADYFTYGITNCYKIRYRECTDFVKFAVIDLSNVYDKIKNNQIIIEDNGQMTCKIRDGKLICPVKYNRDGSSTFVPIDIAYLVKLWGNELIISQKGFI</sequence>
<dbReference type="InParanoid" id="A0A1I1WIX7"/>
<dbReference type="OrthoDB" id="1429394at2"/>
<dbReference type="Proteomes" id="UP000181976">
    <property type="component" value="Unassembled WGS sequence"/>
</dbReference>
<evidence type="ECO:0000313" key="1">
    <source>
        <dbReference type="EMBL" id="SFD95086.1"/>
    </source>
</evidence>
<keyword evidence="2" id="KW-1185">Reference proteome</keyword>
<reference evidence="1 2" key="1">
    <citation type="submission" date="2016-10" db="EMBL/GenBank/DDBJ databases">
        <authorList>
            <person name="de Groot N.N."/>
        </authorList>
    </citation>
    <scope>NUCLEOTIDE SEQUENCE [LARGE SCALE GENOMIC DNA]</scope>
    <source>
        <strain evidence="1 2">DSM 19012</strain>
    </source>
</reference>
<name>A0A1I1WIX7_9BACT</name>
<accession>A0A1I1WIX7</accession>
<proteinExistence type="predicted"/>
<gene>
    <name evidence="1" type="ORF">SAMN05444380_104130</name>
</gene>
<dbReference type="AlphaFoldDB" id="A0A1I1WIX7"/>
<dbReference type="eggNOG" id="ENOG50302VI">
    <property type="taxonomic scope" value="Bacteria"/>
</dbReference>
<evidence type="ECO:0000313" key="2">
    <source>
        <dbReference type="Proteomes" id="UP000181976"/>
    </source>
</evidence>
<dbReference type="STRING" id="385682.SAMN05444380_104130"/>
<dbReference type="EMBL" id="FONA01000004">
    <property type="protein sequence ID" value="SFD95086.1"/>
    <property type="molecule type" value="Genomic_DNA"/>
</dbReference>
<dbReference type="RefSeq" id="WP_010528248.1">
    <property type="nucleotide sequence ID" value="NZ_AFSL01000074.1"/>
</dbReference>
<organism evidence="1 2">
    <name type="scientific">Thermophagus xiamenensis</name>
    <dbReference type="NCBI Taxonomy" id="385682"/>
    <lineage>
        <taxon>Bacteria</taxon>
        <taxon>Pseudomonadati</taxon>
        <taxon>Bacteroidota</taxon>
        <taxon>Bacteroidia</taxon>
        <taxon>Marinilabiliales</taxon>
        <taxon>Marinilabiliaceae</taxon>
        <taxon>Thermophagus</taxon>
    </lineage>
</organism>
<protein>
    <submittedName>
        <fullName evidence="1">Uncharacterized protein</fullName>
    </submittedName>
</protein>